<dbReference type="GO" id="GO:0009313">
    <property type="term" value="P:oligosaccharide catabolic process"/>
    <property type="evidence" value="ECO:0007669"/>
    <property type="project" value="TreeGrafter"/>
</dbReference>
<dbReference type="Proteomes" id="UP000199022">
    <property type="component" value="Unassembled WGS sequence"/>
</dbReference>
<feature type="domain" description="Glycosyl hydrolase family 13 catalytic" evidence="2">
    <location>
        <begin position="15"/>
        <end position="408"/>
    </location>
</feature>
<dbReference type="InterPro" id="IPR045857">
    <property type="entry name" value="O16G_dom_2"/>
</dbReference>
<evidence type="ECO:0000313" key="4">
    <source>
        <dbReference type="Proteomes" id="UP000199022"/>
    </source>
</evidence>
<dbReference type="RefSeq" id="WP_091564320.1">
    <property type="nucleotide sequence ID" value="NZ_BNAC01000007.1"/>
</dbReference>
<dbReference type="PANTHER" id="PTHR10357">
    <property type="entry name" value="ALPHA-AMYLASE FAMILY MEMBER"/>
    <property type="match status" value="1"/>
</dbReference>
<evidence type="ECO:0000256" key="1">
    <source>
        <dbReference type="ARBA" id="ARBA00008061"/>
    </source>
</evidence>
<proteinExistence type="inferred from homology"/>
<dbReference type="Gene3D" id="3.90.400.10">
    <property type="entry name" value="Oligo-1,6-glucosidase, Domain 2"/>
    <property type="match status" value="1"/>
</dbReference>
<protein>
    <submittedName>
        <fullName evidence="3">Alpha-glucosidase</fullName>
    </submittedName>
</protein>
<dbReference type="Pfam" id="PF00128">
    <property type="entry name" value="Alpha-amylase"/>
    <property type="match status" value="1"/>
</dbReference>
<keyword evidence="4" id="KW-1185">Reference proteome</keyword>
<dbReference type="InterPro" id="IPR017853">
    <property type="entry name" value="GH"/>
</dbReference>
<name>A0A1I1V8T9_9ACTN</name>
<dbReference type="SUPFAM" id="SSF51445">
    <property type="entry name" value="(Trans)glycosidases"/>
    <property type="match status" value="1"/>
</dbReference>
<organism evidence="3 4">
    <name type="scientific">Klenkia taihuensis</name>
    <dbReference type="NCBI Taxonomy" id="1225127"/>
    <lineage>
        <taxon>Bacteria</taxon>
        <taxon>Bacillati</taxon>
        <taxon>Actinomycetota</taxon>
        <taxon>Actinomycetes</taxon>
        <taxon>Geodermatophilales</taxon>
        <taxon>Geodermatophilaceae</taxon>
        <taxon>Klenkia</taxon>
    </lineage>
</organism>
<accession>A0A1I1V8T9</accession>
<reference evidence="4" key="1">
    <citation type="submission" date="2016-10" db="EMBL/GenBank/DDBJ databases">
        <authorList>
            <person name="Varghese N."/>
            <person name="Submissions S."/>
        </authorList>
    </citation>
    <scope>NUCLEOTIDE SEQUENCE [LARGE SCALE GENOMIC DNA]</scope>
    <source>
        <strain evidence="4">DSM 45962</strain>
    </source>
</reference>
<dbReference type="STRING" id="1225127.SAMN05661030_4252"/>
<dbReference type="OrthoDB" id="9043248at2"/>
<comment type="similarity">
    <text evidence="1">Belongs to the glycosyl hydrolase 13 family.</text>
</comment>
<sequence>MSGPAPWWRRAVVYEVYVRSFASAGAGRAHGLGDVAGIRSRLPYLAGLGVDALWITPWYPSPMADGGYDVADHCDVDPRFGTLDDVRALVADAHERGLRVLVDLVPNHTSVEHPWFTEDPSLYVLRPGRGEGPPNDWISAFGGPAWTRLPGSDLWYLHTFAPEQPDLDWSNDEVRRRFDDVLRFWLDLGVDGLRVDAVPAIGKDLTLPDAGHEPGALFASSSWEGSPQWDGDWVQDVVARWRSVVDEYFGDRVLVSESVVAGPERAARYVAPGRMHTTFNFDHLHAPWDPAALRAVVDATLAALAPTGAPATWVLSNHDETRHVTRFGRRSTGVGVMGFDAGEPSDLDLGLRRARAAALLMLALPGSAYLYQGEELGLPEVTDLPEELLQDPTWERSGRTSRGRDGCRVPLPWSGTAPPFGFGADHPWLPQPPSWAALTAEAQDGDPGSVLTLYRAALRLRRELLAGEEFGWDDAPAEVLSFTRGPVLRCVVNLGAEPLPLVGEVLLASGPVPDGELPTDTAAWLTVP</sequence>
<evidence type="ECO:0000313" key="3">
    <source>
        <dbReference type="EMBL" id="SFD79407.1"/>
    </source>
</evidence>
<dbReference type="PANTHER" id="PTHR10357:SF179">
    <property type="entry name" value="NEUTRAL AND BASIC AMINO ACID TRANSPORT PROTEIN RBAT"/>
    <property type="match status" value="1"/>
</dbReference>
<dbReference type="EMBL" id="FOMD01000007">
    <property type="protein sequence ID" value="SFD79407.1"/>
    <property type="molecule type" value="Genomic_DNA"/>
</dbReference>
<evidence type="ECO:0000259" key="2">
    <source>
        <dbReference type="SMART" id="SM00642"/>
    </source>
</evidence>
<dbReference type="GO" id="GO:0004556">
    <property type="term" value="F:alpha-amylase activity"/>
    <property type="evidence" value="ECO:0007669"/>
    <property type="project" value="TreeGrafter"/>
</dbReference>
<dbReference type="CDD" id="cd11332">
    <property type="entry name" value="AmyAc_OligoGlu_TS"/>
    <property type="match status" value="1"/>
</dbReference>
<gene>
    <name evidence="3" type="ORF">SAMN05661030_4252</name>
</gene>
<dbReference type="AlphaFoldDB" id="A0A1I1V8T9"/>
<dbReference type="InterPro" id="IPR006047">
    <property type="entry name" value="GH13_cat_dom"/>
</dbReference>
<dbReference type="SMART" id="SM00642">
    <property type="entry name" value="Aamy"/>
    <property type="match status" value="1"/>
</dbReference>
<dbReference type="Gene3D" id="3.20.20.80">
    <property type="entry name" value="Glycosidases"/>
    <property type="match status" value="2"/>
</dbReference>